<dbReference type="AlphaFoldDB" id="A0A934QYH1"/>
<keyword evidence="2" id="KW-0732">Signal</keyword>
<dbReference type="RefSeq" id="WP_200325640.1">
    <property type="nucleotide sequence ID" value="NZ_JAENJH010000013.1"/>
</dbReference>
<dbReference type="InterPro" id="IPR050546">
    <property type="entry name" value="Glycosyl_Hydrlase_16"/>
</dbReference>
<dbReference type="GO" id="GO:0004553">
    <property type="term" value="F:hydrolase activity, hydrolyzing O-glycosyl compounds"/>
    <property type="evidence" value="ECO:0007669"/>
    <property type="project" value="InterPro"/>
</dbReference>
<evidence type="ECO:0000313" key="4">
    <source>
        <dbReference type="EMBL" id="MBK1789075.1"/>
    </source>
</evidence>
<feature type="compositionally biased region" description="Low complexity" evidence="1">
    <location>
        <begin position="36"/>
        <end position="45"/>
    </location>
</feature>
<dbReference type="PANTHER" id="PTHR10963:SF60">
    <property type="entry name" value="GRAM-NEGATIVE BACTERIA-BINDING PROTEIN 1-RELATED"/>
    <property type="match status" value="1"/>
</dbReference>
<evidence type="ECO:0000313" key="5">
    <source>
        <dbReference type="Proteomes" id="UP000635245"/>
    </source>
</evidence>
<dbReference type="PROSITE" id="PS51762">
    <property type="entry name" value="GH16_2"/>
    <property type="match status" value="1"/>
</dbReference>
<evidence type="ECO:0000256" key="1">
    <source>
        <dbReference type="SAM" id="MobiDB-lite"/>
    </source>
</evidence>
<dbReference type="Proteomes" id="UP000635245">
    <property type="component" value="Unassembled WGS sequence"/>
</dbReference>
<protein>
    <submittedName>
        <fullName evidence="4">Glycoside hydrolase family 16 protein</fullName>
    </submittedName>
</protein>
<feature type="domain" description="GH16" evidence="3">
    <location>
        <begin position="49"/>
        <end position="285"/>
    </location>
</feature>
<keyword evidence="4" id="KW-0378">Hydrolase</keyword>
<dbReference type="InterPro" id="IPR000757">
    <property type="entry name" value="Beta-glucanase-like"/>
</dbReference>
<dbReference type="InterPro" id="IPR013320">
    <property type="entry name" value="ConA-like_dom_sf"/>
</dbReference>
<accession>A0A934QYH1</accession>
<evidence type="ECO:0000259" key="3">
    <source>
        <dbReference type="PROSITE" id="PS51762"/>
    </source>
</evidence>
<dbReference type="PANTHER" id="PTHR10963">
    <property type="entry name" value="GLYCOSYL HYDROLASE-RELATED"/>
    <property type="match status" value="1"/>
</dbReference>
<sequence length="285" mass="31344">MRARSLRALAACGAAALFLITTTGAAQAPDQTGEGAAQAPRQADSAAERYGWGAPIEEGTDEFNYGSPEEPAVPDQAKWNLAGGEGECWPGHDGNGQRCDKNSRVVGGVLQMTGEANGDSGWIGSTFGQQYGRWEARVRSEPTGENNGRQYHPLLILWPDSDRWPQDGEYDYLENMAPGEDCAEAFIHYPHNPDVEVQQEFAQQCGVDLTQWHNVAVEWTADHIKGFIDGEEWFSFSGGANDVRECIQCAPSMHQTIQLDNFDGEDMQPALYEVDWTRVYPPSAN</sequence>
<proteinExistence type="predicted"/>
<dbReference type="CDD" id="cd00413">
    <property type="entry name" value="Glyco_hydrolase_16"/>
    <property type="match status" value="1"/>
</dbReference>
<reference evidence="4" key="1">
    <citation type="submission" date="2020-12" db="EMBL/GenBank/DDBJ databases">
        <title>Prauserella sp. ASG 168, a novel actinomycete isolated from cave rock.</title>
        <authorList>
            <person name="Suriyachadkun C."/>
        </authorList>
    </citation>
    <scope>NUCLEOTIDE SEQUENCE</scope>
    <source>
        <strain evidence="4">ASG 168</strain>
    </source>
</reference>
<name>A0A934QYH1_9PSEU</name>
<dbReference type="SUPFAM" id="SSF49899">
    <property type="entry name" value="Concanavalin A-like lectins/glucanases"/>
    <property type="match status" value="1"/>
</dbReference>
<dbReference type="EMBL" id="JAENJH010000013">
    <property type="protein sequence ID" value="MBK1789075.1"/>
    <property type="molecule type" value="Genomic_DNA"/>
</dbReference>
<dbReference type="GO" id="GO:0005975">
    <property type="term" value="P:carbohydrate metabolic process"/>
    <property type="evidence" value="ECO:0007669"/>
    <property type="project" value="InterPro"/>
</dbReference>
<feature type="signal peptide" evidence="2">
    <location>
        <begin position="1"/>
        <end position="28"/>
    </location>
</feature>
<comment type="caution">
    <text evidence="4">The sequence shown here is derived from an EMBL/GenBank/DDBJ whole genome shotgun (WGS) entry which is preliminary data.</text>
</comment>
<keyword evidence="5" id="KW-1185">Reference proteome</keyword>
<feature type="chain" id="PRO_5037887623" evidence="2">
    <location>
        <begin position="29"/>
        <end position="285"/>
    </location>
</feature>
<dbReference type="Gene3D" id="2.60.120.200">
    <property type="match status" value="1"/>
</dbReference>
<dbReference type="Pfam" id="PF00722">
    <property type="entry name" value="Glyco_hydro_16"/>
    <property type="match status" value="1"/>
</dbReference>
<organism evidence="4 5">
    <name type="scientific">Prauserella cavernicola</name>
    <dbReference type="NCBI Taxonomy" id="2800127"/>
    <lineage>
        <taxon>Bacteria</taxon>
        <taxon>Bacillati</taxon>
        <taxon>Actinomycetota</taxon>
        <taxon>Actinomycetes</taxon>
        <taxon>Pseudonocardiales</taxon>
        <taxon>Pseudonocardiaceae</taxon>
        <taxon>Prauserella</taxon>
    </lineage>
</organism>
<feature type="region of interest" description="Disordered" evidence="1">
    <location>
        <begin position="28"/>
        <end position="48"/>
    </location>
</feature>
<evidence type="ECO:0000256" key="2">
    <source>
        <dbReference type="SAM" id="SignalP"/>
    </source>
</evidence>
<gene>
    <name evidence="4" type="ORF">JHE00_32495</name>
</gene>